<feature type="DNA-binding region" description="H-T-H motif" evidence="6">
    <location>
        <begin position="301"/>
        <end position="320"/>
    </location>
</feature>
<keyword evidence="3 6" id="KW-0731">Sigma factor</keyword>
<keyword evidence="2 6" id="KW-0805">Transcription regulation</keyword>
<dbReference type="InterPro" id="IPR012761">
    <property type="entry name" value="RNA_pol_sigma_RpoS"/>
</dbReference>
<dbReference type="InterPro" id="IPR007630">
    <property type="entry name" value="RNA_pol_sigma70_r4"/>
</dbReference>
<feature type="short sequence motif" description="Interaction with polymerase core subunit RpoC" evidence="6">
    <location>
        <begin position="131"/>
        <end position="134"/>
    </location>
</feature>
<dbReference type="GO" id="GO:0005737">
    <property type="term" value="C:cytoplasm"/>
    <property type="evidence" value="ECO:0007669"/>
    <property type="project" value="UniProtKB-SubCell"/>
</dbReference>
<comment type="subunit">
    <text evidence="6">Interacts with the RNA polymerase core enzyme.</text>
</comment>
<dbReference type="NCBIfam" id="TIGR02394">
    <property type="entry name" value="rpoS_proteo"/>
    <property type="match status" value="1"/>
</dbReference>
<dbReference type="InterPro" id="IPR000943">
    <property type="entry name" value="RNA_pol_sigma70"/>
</dbReference>
<dbReference type="AlphaFoldDB" id="D0L243"/>
<dbReference type="InterPro" id="IPR007627">
    <property type="entry name" value="RNA_pol_sigma70_r2"/>
</dbReference>
<dbReference type="InterPro" id="IPR007624">
    <property type="entry name" value="RNA_pol_sigma70_r3"/>
</dbReference>
<dbReference type="Pfam" id="PF00140">
    <property type="entry name" value="Sigma70_r1_2"/>
    <property type="match status" value="1"/>
</dbReference>
<dbReference type="PRINTS" id="PR00046">
    <property type="entry name" value="SIGMA70FCT"/>
</dbReference>
<dbReference type="HOGENOM" id="CLU_014793_3_5_6"/>
<keyword evidence="5 6" id="KW-0804">Transcription</keyword>
<feature type="region of interest" description="Sigma-70 factor domain-4" evidence="6">
    <location>
        <begin position="275"/>
        <end position="328"/>
    </location>
</feature>
<dbReference type="PANTHER" id="PTHR30603">
    <property type="entry name" value="RNA POLYMERASE SIGMA FACTOR RPO"/>
    <property type="match status" value="1"/>
</dbReference>
<dbReference type="PROSITE" id="PS00716">
    <property type="entry name" value="SIGMA70_2"/>
    <property type="match status" value="1"/>
</dbReference>
<dbReference type="GO" id="GO:0016987">
    <property type="term" value="F:sigma factor activity"/>
    <property type="evidence" value="ECO:0007669"/>
    <property type="project" value="UniProtKB-UniRule"/>
</dbReference>
<dbReference type="HAMAP" id="MF_00959">
    <property type="entry name" value="Sigma70_RpoS"/>
    <property type="match status" value="1"/>
</dbReference>
<dbReference type="InterPro" id="IPR013325">
    <property type="entry name" value="RNA_pol_sigma_r2"/>
</dbReference>
<evidence type="ECO:0000313" key="10">
    <source>
        <dbReference type="EMBL" id="ACX96766.1"/>
    </source>
</evidence>
<evidence type="ECO:0000256" key="1">
    <source>
        <dbReference type="ARBA" id="ARBA00022490"/>
    </source>
</evidence>
<evidence type="ECO:0000256" key="5">
    <source>
        <dbReference type="ARBA" id="ARBA00023163"/>
    </source>
</evidence>
<evidence type="ECO:0000256" key="6">
    <source>
        <dbReference type="HAMAP-Rule" id="MF_00959"/>
    </source>
</evidence>
<feature type="compositionally biased region" description="Acidic residues" evidence="7">
    <location>
        <begin position="28"/>
        <end position="56"/>
    </location>
</feature>
<evidence type="ECO:0000259" key="8">
    <source>
        <dbReference type="PROSITE" id="PS00715"/>
    </source>
</evidence>
<dbReference type="GO" id="GO:0003677">
    <property type="term" value="F:DNA binding"/>
    <property type="evidence" value="ECO:0007669"/>
    <property type="project" value="UniProtKB-UniRule"/>
</dbReference>
<feature type="region of interest" description="Sigma-70 factor domain-2" evidence="6">
    <location>
        <begin position="107"/>
        <end position="177"/>
    </location>
</feature>
<organism evidence="10 11">
    <name type="scientific">Halothiobacillus neapolitanus (strain ATCC 23641 / DSM 15147 / CIP 104769 / NCIMB 8539 / c2)</name>
    <name type="common">Thiobacillus neapolitanus</name>
    <dbReference type="NCBI Taxonomy" id="555778"/>
    <lineage>
        <taxon>Bacteria</taxon>
        <taxon>Pseudomonadati</taxon>
        <taxon>Pseudomonadota</taxon>
        <taxon>Gammaproteobacteria</taxon>
        <taxon>Chromatiales</taxon>
        <taxon>Halothiobacillaceae</taxon>
        <taxon>Halothiobacillus</taxon>
    </lineage>
</organism>
<dbReference type="InterPro" id="IPR009042">
    <property type="entry name" value="RNA_pol_sigma70_r1_2"/>
</dbReference>
<evidence type="ECO:0000313" key="11">
    <source>
        <dbReference type="Proteomes" id="UP000009102"/>
    </source>
</evidence>
<protein>
    <recommendedName>
        <fullName evidence="6">RNA polymerase sigma factor RpoS</fullName>
    </recommendedName>
    <alternativeName>
        <fullName evidence="6">Sigma S</fullName>
    </alternativeName>
    <alternativeName>
        <fullName evidence="6">Sigma-38</fullName>
    </alternativeName>
</protein>
<dbReference type="eggNOG" id="COG0568">
    <property type="taxonomic scope" value="Bacteria"/>
</dbReference>
<dbReference type="Proteomes" id="UP000009102">
    <property type="component" value="Chromosome"/>
</dbReference>
<dbReference type="InterPro" id="IPR050239">
    <property type="entry name" value="Sigma-70_RNA_pol_init_factors"/>
</dbReference>
<dbReference type="EMBL" id="CP001801">
    <property type="protein sequence ID" value="ACX96766.1"/>
    <property type="molecule type" value="Genomic_DNA"/>
</dbReference>
<feature type="domain" description="RNA polymerase sigma-70" evidence="8">
    <location>
        <begin position="131"/>
        <end position="144"/>
    </location>
</feature>
<dbReference type="FunFam" id="1.10.601.10:FF:000001">
    <property type="entry name" value="RNA polymerase sigma factor SigA"/>
    <property type="match status" value="1"/>
</dbReference>
<dbReference type="SUPFAM" id="SSF88946">
    <property type="entry name" value="Sigma2 domain of RNA polymerase sigma factors"/>
    <property type="match status" value="1"/>
</dbReference>
<feature type="region of interest" description="Disordered" evidence="7">
    <location>
        <begin position="1"/>
        <end position="64"/>
    </location>
</feature>
<feature type="region of interest" description="Sigma-70 factor domain-1" evidence="6">
    <location>
        <begin position="69"/>
        <end position="102"/>
    </location>
</feature>
<proteinExistence type="inferred from homology"/>
<evidence type="ECO:0000256" key="4">
    <source>
        <dbReference type="ARBA" id="ARBA00023125"/>
    </source>
</evidence>
<dbReference type="SUPFAM" id="SSF88659">
    <property type="entry name" value="Sigma3 and sigma4 domains of RNA polymerase sigma factors"/>
    <property type="match status" value="2"/>
</dbReference>
<dbReference type="NCBIfam" id="NF004207">
    <property type="entry name" value="PRK05657.1"/>
    <property type="match status" value="1"/>
</dbReference>
<dbReference type="CDD" id="cd06171">
    <property type="entry name" value="Sigma70_r4"/>
    <property type="match status" value="1"/>
</dbReference>
<name>D0L243_HALNC</name>
<keyword evidence="11" id="KW-1185">Reference proteome</keyword>
<dbReference type="Pfam" id="PF04542">
    <property type="entry name" value="Sigma70_r2"/>
    <property type="match status" value="1"/>
</dbReference>
<dbReference type="OrthoDB" id="9809557at2"/>
<evidence type="ECO:0000256" key="7">
    <source>
        <dbReference type="SAM" id="MobiDB-lite"/>
    </source>
</evidence>
<dbReference type="Pfam" id="PF04539">
    <property type="entry name" value="Sigma70_r3"/>
    <property type="match status" value="1"/>
</dbReference>
<keyword evidence="1 6" id="KW-0963">Cytoplasm</keyword>
<comment type="function">
    <text evidence="6">Sigma factors are initiation factors that promote the attachment of RNA polymerase to specific initiation sites and are then released. This sigma factor is the master transcriptional regulator of the stationary phase and the general stress response.</text>
</comment>
<dbReference type="Gene3D" id="1.10.601.10">
    <property type="entry name" value="RNA Polymerase Primary Sigma Factor"/>
    <property type="match status" value="1"/>
</dbReference>
<dbReference type="PROSITE" id="PS00715">
    <property type="entry name" value="SIGMA70_1"/>
    <property type="match status" value="1"/>
</dbReference>
<evidence type="ECO:0000256" key="2">
    <source>
        <dbReference type="ARBA" id="ARBA00023015"/>
    </source>
</evidence>
<comment type="similarity">
    <text evidence="6">Belongs to the sigma-70 factor family. RpoS subfamily.</text>
</comment>
<dbReference type="InterPro" id="IPR014284">
    <property type="entry name" value="RNA_pol_sigma-70_dom"/>
</dbReference>
<evidence type="ECO:0000259" key="9">
    <source>
        <dbReference type="PROSITE" id="PS00716"/>
    </source>
</evidence>
<accession>D0L243</accession>
<reference evidence="10 11" key="1">
    <citation type="submission" date="2009-10" db="EMBL/GenBank/DDBJ databases">
        <title>Complete sequence of Halothiobacillus neapolitanus c2.</title>
        <authorList>
            <consortium name="US DOE Joint Genome Institute"/>
            <person name="Lucas S."/>
            <person name="Copeland A."/>
            <person name="Lapidus A."/>
            <person name="Glavina del Rio T."/>
            <person name="Tice H."/>
            <person name="Bruce D."/>
            <person name="Goodwin L."/>
            <person name="Pitluck S."/>
            <person name="Davenport K."/>
            <person name="Brettin T."/>
            <person name="Detter J.C."/>
            <person name="Han C."/>
            <person name="Tapia R."/>
            <person name="Larimer F."/>
            <person name="Land M."/>
            <person name="Hauser L."/>
            <person name="Kyrpides N."/>
            <person name="Mikhailova N."/>
            <person name="Kerfeld C."/>
            <person name="Cannon G."/>
            <person name="Heinhort S."/>
        </authorList>
    </citation>
    <scope>NUCLEOTIDE SEQUENCE [LARGE SCALE GENOMIC DNA]</scope>
    <source>
        <strain evidence="11">ATCC 23641 / c2</strain>
    </source>
</reference>
<dbReference type="RefSeq" id="WP_012824798.1">
    <property type="nucleotide sequence ID" value="NC_013422.1"/>
</dbReference>
<dbReference type="NCBIfam" id="TIGR02937">
    <property type="entry name" value="sigma70-ECF"/>
    <property type="match status" value="1"/>
</dbReference>
<dbReference type="PANTHER" id="PTHR30603:SF67">
    <property type="entry name" value="RNA POLYMERASE SIGMA FACTOR RPOS"/>
    <property type="match status" value="1"/>
</dbReference>
<dbReference type="Pfam" id="PF04545">
    <property type="entry name" value="Sigma70_r4"/>
    <property type="match status" value="1"/>
</dbReference>
<comment type="subcellular location">
    <subcellularLocation>
        <location evidence="6">Cytoplasm</location>
    </subcellularLocation>
</comment>
<dbReference type="STRING" id="555778.Hneap_1944"/>
<feature type="region of interest" description="Sigma-70 factor domain-3" evidence="6">
    <location>
        <begin position="187"/>
        <end position="262"/>
    </location>
</feature>
<dbReference type="KEGG" id="hna:Hneap_1944"/>
<sequence length="343" mass="39132">MGSVTQYKKSVGSDGVQISTRQRIAPDPVDEEELLAVDDVELDDDIDSPEKNEEELTTTFSASDSESVDPVRLYLRDVETERLLTAEEEVIYSRRAQSGDESARQKMIVCNLRLVIKIARRYMNRGLDLLDLIEEGNIGLMRAVEKFDPERGFRFSTYATWWIRQTIERGLMNQSRTVRLPVHVVKEVHTFNRAARKIAQNQNAEVTAEQIADHLDRPVNEVLKIMAFNERQSSFDSPLKGDGEFSLLDLIPDQESNQPDELLQDAGVHGFLDQLIAQLESKQREVLVRRYGLRGYETHTLEEVGNHLGVTRERVRQIQLEAVRRLKSLAKKAGVTAEVIFPD</sequence>
<keyword evidence="4 6" id="KW-0238">DNA-binding</keyword>
<dbReference type="InterPro" id="IPR036388">
    <property type="entry name" value="WH-like_DNA-bd_sf"/>
</dbReference>
<dbReference type="GO" id="GO:0006352">
    <property type="term" value="P:DNA-templated transcription initiation"/>
    <property type="evidence" value="ECO:0007669"/>
    <property type="project" value="UniProtKB-UniRule"/>
</dbReference>
<dbReference type="InterPro" id="IPR013324">
    <property type="entry name" value="RNA_pol_sigma_r3/r4-like"/>
</dbReference>
<dbReference type="Gene3D" id="1.10.10.10">
    <property type="entry name" value="Winged helix-like DNA-binding domain superfamily/Winged helix DNA-binding domain"/>
    <property type="match status" value="2"/>
</dbReference>
<gene>
    <name evidence="6" type="primary">rpoS</name>
    <name evidence="10" type="ordered locus">Hneap_1944</name>
</gene>
<feature type="domain" description="RNA polymerase sigma-70" evidence="9">
    <location>
        <begin position="300"/>
        <end position="326"/>
    </location>
</feature>
<evidence type="ECO:0000256" key="3">
    <source>
        <dbReference type="ARBA" id="ARBA00023082"/>
    </source>
</evidence>